<proteinExistence type="predicted"/>
<dbReference type="EMBL" id="MJBS01000013">
    <property type="protein sequence ID" value="OHF02317.1"/>
    <property type="molecule type" value="Genomic_DNA"/>
</dbReference>
<sequence length="116" mass="12589">MLLKAPRQRSGFNDWLTSSSRRYRLDAGGLVGRIVGEGGIPEASGKSCSLVAKETGVVVNGLSCRFASALRPTRSFLAVVDNADERGGDPRLLTVSERRWDEEVPVLGRASEYHCP</sequence>
<dbReference type="Proteomes" id="UP000176998">
    <property type="component" value="Unassembled WGS sequence"/>
</dbReference>
<evidence type="ECO:0000313" key="1">
    <source>
        <dbReference type="EMBL" id="OHF02317.1"/>
    </source>
</evidence>
<dbReference type="AlphaFoldDB" id="A0A1G4BLY7"/>
<keyword evidence="2" id="KW-1185">Reference proteome</keyword>
<organism evidence="1 2">
    <name type="scientific">Colletotrichum orchidophilum</name>
    <dbReference type="NCBI Taxonomy" id="1209926"/>
    <lineage>
        <taxon>Eukaryota</taxon>
        <taxon>Fungi</taxon>
        <taxon>Dikarya</taxon>
        <taxon>Ascomycota</taxon>
        <taxon>Pezizomycotina</taxon>
        <taxon>Sordariomycetes</taxon>
        <taxon>Hypocreomycetidae</taxon>
        <taxon>Glomerellales</taxon>
        <taxon>Glomerellaceae</taxon>
        <taxon>Colletotrichum</taxon>
    </lineage>
</organism>
<evidence type="ECO:0000313" key="2">
    <source>
        <dbReference type="Proteomes" id="UP000176998"/>
    </source>
</evidence>
<comment type="caution">
    <text evidence="1">The sequence shown here is derived from an EMBL/GenBank/DDBJ whole genome shotgun (WGS) entry which is preliminary data.</text>
</comment>
<gene>
    <name evidence="1" type="ORF">CORC01_02310</name>
</gene>
<dbReference type="RefSeq" id="XP_022479459.1">
    <property type="nucleotide sequence ID" value="XM_022613961.1"/>
</dbReference>
<name>A0A1G4BLY7_9PEZI</name>
<accession>A0A1G4BLY7</accession>
<reference evidence="1 2" key="1">
    <citation type="submission" date="2016-09" db="EMBL/GenBank/DDBJ databases">
        <authorList>
            <person name="Capua I."/>
            <person name="De Benedictis P."/>
            <person name="Joannis T."/>
            <person name="Lombin L.H."/>
            <person name="Cattoli G."/>
        </authorList>
    </citation>
    <scope>NUCLEOTIDE SEQUENCE [LARGE SCALE GENOMIC DNA]</scope>
    <source>
        <strain evidence="1 2">IMI 309357</strain>
    </source>
</reference>
<protein>
    <submittedName>
        <fullName evidence="1">Uncharacterized protein</fullName>
    </submittedName>
</protein>
<dbReference type="GeneID" id="34555471"/>